<evidence type="ECO:0000313" key="1">
    <source>
        <dbReference type="EMBL" id="TKB50037.1"/>
    </source>
</evidence>
<comment type="caution">
    <text evidence="1">The sequence shown here is derived from an EMBL/GenBank/DDBJ whole genome shotgun (WGS) entry which is preliminary data.</text>
</comment>
<organism evidence="1 2">
    <name type="scientific">Ferrimonas aestuarii</name>
    <dbReference type="NCBI Taxonomy" id="2569539"/>
    <lineage>
        <taxon>Bacteria</taxon>
        <taxon>Pseudomonadati</taxon>
        <taxon>Pseudomonadota</taxon>
        <taxon>Gammaproteobacteria</taxon>
        <taxon>Alteromonadales</taxon>
        <taxon>Ferrimonadaceae</taxon>
        <taxon>Ferrimonas</taxon>
    </lineage>
</organism>
<reference evidence="1 2" key="1">
    <citation type="submission" date="2019-04" db="EMBL/GenBank/DDBJ databases">
        <authorList>
            <person name="Hwang J.C."/>
        </authorList>
    </citation>
    <scope>NUCLEOTIDE SEQUENCE [LARGE SCALE GENOMIC DNA]</scope>
    <source>
        <strain evidence="1 2">IMCC35002</strain>
    </source>
</reference>
<gene>
    <name evidence="1" type="ORF">FCL42_19835</name>
</gene>
<protein>
    <submittedName>
        <fullName evidence="1">Uncharacterized protein</fullName>
    </submittedName>
</protein>
<name>A0A4U1BHR2_9GAMM</name>
<keyword evidence="2" id="KW-1185">Reference proteome</keyword>
<accession>A0A4U1BHR2</accession>
<dbReference type="AlphaFoldDB" id="A0A4U1BHR2"/>
<sequence length="130" mass="14578">MFGLHNQAEIERILAQAATESLPYDSAVNLAQQHQLSFAEFADGIALAIAIGYRQHRYPFEFADGVANWLFGFMTSEVFLSANQNTLPELAAEVYDAFDCGEYLREQDGDEIDPAEKYTRPRIEAILAAR</sequence>
<dbReference type="RefSeq" id="WP_136865169.1">
    <property type="nucleotide sequence ID" value="NZ_SWCJ01000024.1"/>
</dbReference>
<dbReference type="OrthoDB" id="1495661at2"/>
<evidence type="ECO:0000313" key="2">
    <source>
        <dbReference type="Proteomes" id="UP000305675"/>
    </source>
</evidence>
<dbReference type="Proteomes" id="UP000305675">
    <property type="component" value="Unassembled WGS sequence"/>
</dbReference>
<proteinExistence type="predicted"/>
<dbReference type="EMBL" id="SWCJ01000024">
    <property type="protein sequence ID" value="TKB50037.1"/>
    <property type="molecule type" value="Genomic_DNA"/>
</dbReference>